<evidence type="ECO:0000313" key="1">
    <source>
        <dbReference type="EMBL" id="MFK3864587.1"/>
    </source>
</evidence>
<dbReference type="Proteomes" id="UP001620262">
    <property type="component" value="Unassembled WGS sequence"/>
</dbReference>
<organism evidence="1 2">
    <name type="scientific">Pseudoalteromonas rhizosphaerae</name>
    <dbReference type="NCBI Taxonomy" id="2518973"/>
    <lineage>
        <taxon>Bacteria</taxon>
        <taxon>Pseudomonadati</taxon>
        <taxon>Pseudomonadota</taxon>
        <taxon>Gammaproteobacteria</taxon>
        <taxon>Alteromonadales</taxon>
        <taxon>Pseudoalteromonadaceae</taxon>
        <taxon>Pseudoalteromonas</taxon>
    </lineage>
</organism>
<proteinExistence type="predicted"/>
<dbReference type="RefSeq" id="WP_182794374.1">
    <property type="nucleotide sequence ID" value="NZ_JBJDOT010000015.1"/>
</dbReference>
<comment type="caution">
    <text evidence="1">The sequence shown here is derived from an EMBL/GenBank/DDBJ whole genome shotgun (WGS) entry which is preliminary data.</text>
</comment>
<name>A0ABW8KXR8_9GAMM</name>
<dbReference type="EMBL" id="JBJDOT010000015">
    <property type="protein sequence ID" value="MFK3864587.1"/>
    <property type="molecule type" value="Genomic_DNA"/>
</dbReference>
<evidence type="ECO:0000313" key="2">
    <source>
        <dbReference type="Proteomes" id="UP001620262"/>
    </source>
</evidence>
<protein>
    <submittedName>
        <fullName evidence="1">Uncharacterized protein</fullName>
    </submittedName>
</protein>
<accession>A0ABW8KXR8</accession>
<sequence length="48" mass="5395">MIPVFGKILWALDTAYSISNEMQFPDDFLLALDAKPQAKMFCGVEQSN</sequence>
<reference evidence="1 2" key="1">
    <citation type="submission" date="2024-11" db="EMBL/GenBank/DDBJ databases">
        <title>The Natural Products Discovery Center: Release of the First 8490 Sequenced Strains for Exploring Actinobacteria Biosynthetic Diversity.</title>
        <authorList>
            <person name="Kalkreuter E."/>
            <person name="Kautsar S.A."/>
            <person name="Yang D."/>
            <person name="Bader C.D."/>
            <person name="Teijaro C.N."/>
            <person name="Fluegel L."/>
            <person name="Davis C.M."/>
            <person name="Simpson J.R."/>
            <person name="Lauterbach L."/>
            <person name="Steele A.D."/>
            <person name="Gui C."/>
            <person name="Meng S."/>
            <person name="Li G."/>
            <person name="Viehrig K."/>
            <person name="Ye F."/>
            <person name="Su P."/>
            <person name="Kiefer A.F."/>
            <person name="Nichols A."/>
            <person name="Cepeda A.J."/>
            <person name="Yan W."/>
            <person name="Fan B."/>
            <person name="Jiang Y."/>
            <person name="Adhikari A."/>
            <person name="Zheng C.-J."/>
            <person name="Schuster L."/>
            <person name="Cowan T.M."/>
            <person name="Smanski M.J."/>
            <person name="Chevrette M.G."/>
            <person name="De Carvalho L.P.S."/>
            <person name="Shen B."/>
        </authorList>
    </citation>
    <scope>NUCLEOTIDE SEQUENCE [LARGE SCALE GENOMIC DNA]</scope>
    <source>
        <strain evidence="1 2">NPDC078403</strain>
    </source>
</reference>
<gene>
    <name evidence="1" type="ORF">ACI2JU_12010</name>
</gene>
<keyword evidence="2" id="KW-1185">Reference proteome</keyword>